<dbReference type="Gene3D" id="2.60.300.12">
    <property type="entry name" value="HesB-like domain"/>
    <property type="match status" value="1"/>
</dbReference>
<dbReference type="InterPro" id="IPR035903">
    <property type="entry name" value="HesB-like_dom_sf"/>
</dbReference>
<sequence length="110" mass="11883">MDVEIKVTQTAQAIFDEATEPYVRVGANSGGCSGWRYELETSNDISDDDVQFGSIIVNKDILTNVLGSITIDYKESSDMLDQGFVFQSNSGSCGCGKSFQPVNPAYSNHG</sequence>
<proteinExistence type="predicted"/>
<evidence type="ECO:0000313" key="1">
    <source>
        <dbReference type="EMBL" id="SVA34978.1"/>
    </source>
</evidence>
<evidence type="ECO:0008006" key="2">
    <source>
        <dbReference type="Google" id="ProtNLM"/>
    </source>
</evidence>
<protein>
    <recommendedName>
        <fullName evidence="2">FeS cluster biogenesis domain-containing protein</fullName>
    </recommendedName>
</protein>
<name>A0A381V5D0_9ZZZZ</name>
<dbReference type="EMBL" id="UINC01007765">
    <property type="protein sequence ID" value="SVA34978.1"/>
    <property type="molecule type" value="Genomic_DNA"/>
</dbReference>
<gene>
    <name evidence="1" type="ORF">METZ01_LOCUS87832</name>
</gene>
<dbReference type="SUPFAM" id="SSF89360">
    <property type="entry name" value="HesB-like domain"/>
    <property type="match status" value="1"/>
</dbReference>
<dbReference type="AlphaFoldDB" id="A0A381V5D0"/>
<accession>A0A381V5D0</accession>
<reference evidence="1" key="1">
    <citation type="submission" date="2018-05" db="EMBL/GenBank/DDBJ databases">
        <authorList>
            <person name="Lanie J.A."/>
            <person name="Ng W.-L."/>
            <person name="Kazmierczak K.M."/>
            <person name="Andrzejewski T.M."/>
            <person name="Davidsen T.M."/>
            <person name="Wayne K.J."/>
            <person name="Tettelin H."/>
            <person name="Glass J.I."/>
            <person name="Rusch D."/>
            <person name="Podicherti R."/>
            <person name="Tsui H.-C.T."/>
            <person name="Winkler M.E."/>
        </authorList>
    </citation>
    <scope>NUCLEOTIDE SEQUENCE</scope>
</reference>
<organism evidence="1">
    <name type="scientific">marine metagenome</name>
    <dbReference type="NCBI Taxonomy" id="408172"/>
    <lineage>
        <taxon>unclassified sequences</taxon>
        <taxon>metagenomes</taxon>
        <taxon>ecological metagenomes</taxon>
    </lineage>
</organism>